<feature type="domain" description="PNPLA" evidence="5">
    <location>
        <begin position="18"/>
        <end position="232"/>
    </location>
</feature>
<sequence length="388" mass="43069">MTGNDSDRGTRGYDTVALVLQGGGALGSYQGGIYEGLAEAGLQPDWIAGISIGAINAAIIAGNPPERRVEQVRRFWEHICQPPLLPPTPVDALRDTLAMLPAPAGTAVSAWEAWRAVLEGQNGFFVPRLVPSWPLLHNPETASVYDSGPLKRTLEEFVDFELLNSGAMRVSVGAVNVQTGNFAYFDNTEQPLTADHIMASAALPPGFAPVQIDGEYYWDGGIVSNTPLYKILQSNPERYALIFQVDLWSAHGQLPGNLAEVPIRQKDIQYSSRTRLVTDYMRDVQEYRGLLREMLKHMPAGHDGEPWMKRACELASDRRINVIHLIYRGDKSEAPYKDYQFGRLGMEERWSGGLTDIRRTLAHPSWLDLPSAEHPFVTHDVHRPSSGR</sequence>
<feature type="short sequence motif" description="GXSXG" evidence="4">
    <location>
        <begin position="49"/>
        <end position="53"/>
    </location>
</feature>
<reference evidence="6 7" key="1">
    <citation type="submission" date="2018-10" db="EMBL/GenBank/DDBJ databases">
        <authorList>
            <person name="Criscuolo A."/>
        </authorList>
    </citation>
    <scope>NUCLEOTIDE SEQUENCE [LARGE SCALE GENOMIC DNA]</scope>
    <source>
        <strain evidence="6">DnA1</strain>
    </source>
</reference>
<name>A0A3P4B601_9BURK</name>
<evidence type="ECO:0000313" key="6">
    <source>
        <dbReference type="EMBL" id="VCU71341.1"/>
    </source>
</evidence>
<evidence type="ECO:0000313" key="7">
    <source>
        <dbReference type="Proteomes" id="UP000277294"/>
    </source>
</evidence>
<dbReference type="PANTHER" id="PTHR14226:SF57">
    <property type="entry name" value="BLR7027 PROTEIN"/>
    <property type="match status" value="1"/>
</dbReference>
<evidence type="ECO:0000256" key="4">
    <source>
        <dbReference type="PROSITE-ProRule" id="PRU01161"/>
    </source>
</evidence>
<organism evidence="6 7">
    <name type="scientific">Pigmentiphaga humi</name>
    <dbReference type="NCBI Taxonomy" id="2478468"/>
    <lineage>
        <taxon>Bacteria</taxon>
        <taxon>Pseudomonadati</taxon>
        <taxon>Pseudomonadota</taxon>
        <taxon>Betaproteobacteria</taxon>
        <taxon>Burkholderiales</taxon>
        <taxon>Alcaligenaceae</taxon>
        <taxon>Pigmentiphaga</taxon>
    </lineage>
</organism>
<evidence type="ECO:0000256" key="1">
    <source>
        <dbReference type="ARBA" id="ARBA00022801"/>
    </source>
</evidence>
<evidence type="ECO:0000259" key="5">
    <source>
        <dbReference type="PROSITE" id="PS51635"/>
    </source>
</evidence>
<dbReference type="Pfam" id="PF01734">
    <property type="entry name" value="Patatin"/>
    <property type="match status" value="1"/>
</dbReference>
<keyword evidence="2 4" id="KW-0442">Lipid degradation</keyword>
<dbReference type="RefSeq" id="WP_124080814.1">
    <property type="nucleotide sequence ID" value="NZ_UWPJ01000026.1"/>
</dbReference>
<gene>
    <name evidence="6" type="ORF">PIGHUM_03422</name>
</gene>
<feature type="active site" description="Proton acceptor" evidence="4">
    <location>
        <position position="219"/>
    </location>
</feature>
<evidence type="ECO:0000256" key="3">
    <source>
        <dbReference type="ARBA" id="ARBA00023098"/>
    </source>
</evidence>
<feature type="short sequence motif" description="GXGXXG" evidence="4">
    <location>
        <begin position="22"/>
        <end position="27"/>
    </location>
</feature>
<proteinExistence type="predicted"/>
<keyword evidence="3 4" id="KW-0443">Lipid metabolism</keyword>
<feature type="short sequence motif" description="DGA/G" evidence="4">
    <location>
        <begin position="219"/>
        <end position="221"/>
    </location>
</feature>
<dbReference type="InterPro" id="IPR016035">
    <property type="entry name" value="Acyl_Trfase/lysoPLipase"/>
</dbReference>
<dbReference type="Proteomes" id="UP000277294">
    <property type="component" value="Unassembled WGS sequence"/>
</dbReference>
<dbReference type="AlphaFoldDB" id="A0A3P4B601"/>
<dbReference type="GO" id="GO:0016042">
    <property type="term" value="P:lipid catabolic process"/>
    <property type="evidence" value="ECO:0007669"/>
    <property type="project" value="UniProtKB-UniRule"/>
</dbReference>
<dbReference type="InterPro" id="IPR002641">
    <property type="entry name" value="PNPLA_dom"/>
</dbReference>
<dbReference type="InterPro" id="IPR021095">
    <property type="entry name" value="DUF3734"/>
</dbReference>
<protein>
    <recommendedName>
        <fullName evidence="5">PNPLA domain-containing protein</fullName>
    </recommendedName>
</protein>
<feature type="active site" description="Nucleophile" evidence="4">
    <location>
        <position position="51"/>
    </location>
</feature>
<dbReference type="PANTHER" id="PTHR14226">
    <property type="entry name" value="NEUROPATHY TARGET ESTERASE/SWISS CHEESE D.MELANOGASTER"/>
    <property type="match status" value="1"/>
</dbReference>
<evidence type="ECO:0000256" key="2">
    <source>
        <dbReference type="ARBA" id="ARBA00022963"/>
    </source>
</evidence>
<dbReference type="SUPFAM" id="SSF52151">
    <property type="entry name" value="FabD/lysophospholipase-like"/>
    <property type="match status" value="1"/>
</dbReference>
<keyword evidence="7" id="KW-1185">Reference proteome</keyword>
<keyword evidence="1 4" id="KW-0378">Hydrolase</keyword>
<dbReference type="Pfam" id="PF12536">
    <property type="entry name" value="DUF3734"/>
    <property type="match status" value="1"/>
</dbReference>
<dbReference type="InterPro" id="IPR050301">
    <property type="entry name" value="NTE"/>
</dbReference>
<dbReference type="PROSITE" id="PS51635">
    <property type="entry name" value="PNPLA"/>
    <property type="match status" value="1"/>
</dbReference>
<dbReference type="OrthoDB" id="9770965at2"/>
<accession>A0A3P4B601</accession>
<dbReference type="GO" id="GO:0016787">
    <property type="term" value="F:hydrolase activity"/>
    <property type="evidence" value="ECO:0007669"/>
    <property type="project" value="UniProtKB-UniRule"/>
</dbReference>
<dbReference type="Gene3D" id="3.40.1090.10">
    <property type="entry name" value="Cytosolic phospholipase A2 catalytic domain"/>
    <property type="match status" value="2"/>
</dbReference>
<dbReference type="EMBL" id="UWPJ01000026">
    <property type="protein sequence ID" value="VCU71341.1"/>
    <property type="molecule type" value="Genomic_DNA"/>
</dbReference>